<protein>
    <submittedName>
        <fullName evidence="2">Uncharacterized protein</fullName>
    </submittedName>
</protein>
<proteinExistence type="predicted"/>
<comment type="caution">
    <text evidence="2">The sequence shown here is derived from an EMBL/GenBank/DDBJ whole genome shotgun (WGS) entry which is preliminary data.</text>
</comment>
<reference evidence="2" key="1">
    <citation type="submission" date="2023-01" db="EMBL/GenBank/DDBJ databases">
        <title>Genome assembly of the deep-sea coral Lophelia pertusa.</title>
        <authorList>
            <person name="Herrera S."/>
            <person name="Cordes E."/>
        </authorList>
    </citation>
    <scope>NUCLEOTIDE SEQUENCE</scope>
    <source>
        <strain evidence="2">USNM1676648</strain>
        <tissue evidence="2">Polyp</tissue>
    </source>
</reference>
<name>A0A9X0CV30_9CNID</name>
<feature type="compositionally biased region" description="Low complexity" evidence="1">
    <location>
        <begin position="9"/>
        <end position="22"/>
    </location>
</feature>
<evidence type="ECO:0000256" key="1">
    <source>
        <dbReference type="SAM" id="MobiDB-lite"/>
    </source>
</evidence>
<organism evidence="2 3">
    <name type="scientific">Desmophyllum pertusum</name>
    <dbReference type="NCBI Taxonomy" id="174260"/>
    <lineage>
        <taxon>Eukaryota</taxon>
        <taxon>Metazoa</taxon>
        <taxon>Cnidaria</taxon>
        <taxon>Anthozoa</taxon>
        <taxon>Hexacorallia</taxon>
        <taxon>Scleractinia</taxon>
        <taxon>Caryophylliina</taxon>
        <taxon>Caryophylliidae</taxon>
        <taxon>Desmophyllum</taxon>
    </lineage>
</organism>
<accession>A0A9X0CV30</accession>
<feature type="region of interest" description="Disordered" evidence="1">
    <location>
        <begin position="1"/>
        <end position="24"/>
    </location>
</feature>
<gene>
    <name evidence="2" type="ORF">OS493_002109</name>
</gene>
<evidence type="ECO:0000313" key="2">
    <source>
        <dbReference type="EMBL" id="KAJ7375358.1"/>
    </source>
</evidence>
<dbReference type="EMBL" id="MU826826">
    <property type="protein sequence ID" value="KAJ7375358.1"/>
    <property type="molecule type" value="Genomic_DNA"/>
</dbReference>
<keyword evidence="3" id="KW-1185">Reference proteome</keyword>
<evidence type="ECO:0000313" key="3">
    <source>
        <dbReference type="Proteomes" id="UP001163046"/>
    </source>
</evidence>
<dbReference type="AlphaFoldDB" id="A0A9X0CV30"/>
<sequence>MSNKLAGFNATSTANSQNSSNSRPVLREVVVDSSATAATAANDTVNNANNTAAIPDTGASPALWTKLMVEDQTTGTRSRCQQHEGIPQLYMNINIEEINSILMPSSGTQQKTAS</sequence>
<dbReference type="Proteomes" id="UP001163046">
    <property type="component" value="Unassembled WGS sequence"/>
</dbReference>